<comment type="caution">
    <text evidence="1">The sequence shown here is derived from an EMBL/GenBank/DDBJ whole genome shotgun (WGS) entry which is preliminary data.</text>
</comment>
<evidence type="ECO:0000313" key="1">
    <source>
        <dbReference type="EMBL" id="OXU17771.1"/>
    </source>
</evidence>
<protein>
    <submittedName>
        <fullName evidence="1">Uncharacterized protein</fullName>
    </submittedName>
</protein>
<keyword evidence="2" id="KW-1185">Reference proteome</keyword>
<dbReference type="Proteomes" id="UP000215335">
    <property type="component" value="Unassembled WGS sequence"/>
</dbReference>
<feature type="non-terminal residue" evidence="1">
    <location>
        <position position="1"/>
    </location>
</feature>
<gene>
    <name evidence="1" type="ORF">TSAR_007313</name>
</gene>
<dbReference type="AlphaFoldDB" id="A0A232EHH2"/>
<organism evidence="1 2">
    <name type="scientific">Trichomalopsis sarcophagae</name>
    <dbReference type="NCBI Taxonomy" id="543379"/>
    <lineage>
        <taxon>Eukaryota</taxon>
        <taxon>Metazoa</taxon>
        <taxon>Ecdysozoa</taxon>
        <taxon>Arthropoda</taxon>
        <taxon>Hexapoda</taxon>
        <taxon>Insecta</taxon>
        <taxon>Pterygota</taxon>
        <taxon>Neoptera</taxon>
        <taxon>Endopterygota</taxon>
        <taxon>Hymenoptera</taxon>
        <taxon>Apocrita</taxon>
        <taxon>Proctotrupomorpha</taxon>
        <taxon>Chalcidoidea</taxon>
        <taxon>Pteromalidae</taxon>
        <taxon>Pteromalinae</taxon>
        <taxon>Trichomalopsis</taxon>
    </lineage>
</organism>
<proteinExistence type="predicted"/>
<dbReference type="EMBL" id="NNAY01004523">
    <property type="protein sequence ID" value="OXU17771.1"/>
    <property type="molecule type" value="Genomic_DNA"/>
</dbReference>
<sequence length="274" mass="32144">TSLIPSPIFSHVPPLNYPCDSTTRPYKTYRQNDLSSFCNLHLLELHQIVGALTSTFSVNSKRTYILAKRKMDSKKRVEEDFHAYRRVILSPHSRLDTLRNTYEFTLSPDKEVAILCGERFHEIPEKSEFMLRLMCVKEDIGQVASIEFSMETILMLKSHMEATCRVLDACDEGLILQNAEVQVYAMADSRGGDFLVHFEDRNRVKISLDINEIKMWMYKYINIIDRFYKVFTRKTIAKRKRLEKAMQSTIEDKLIGLLQPRKRRYVCYAEPFHI</sequence>
<reference evidence="1 2" key="1">
    <citation type="journal article" date="2017" name="Curr. Biol.">
        <title>The Evolution of Venom by Co-option of Single-Copy Genes.</title>
        <authorList>
            <person name="Martinson E.O."/>
            <person name="Mrinalini"/>
            <person name="Kelkar Y.D."/>
            <person name="Chang C.H."/>
            <person name="Werren J.H."/>
        </authorList>
    </citation>
    <scope>NUCLEOTIDE SEQUENCE [LARGE SCALE GENOMIC DNA]</scope>
    <source>
        <strain evidence="1 2">Alberta</strain>
        <tissue evidence="1">Whole body</tissue>
    </source>
</reference>
<accession>A0A232EHH2</accession>
<name>A0A232EHH2_9HYME</name>
<evidence type="ECO:0000313" key="2">
    <source>
        <dbReference type="Proteomes" id="UP000215335"/>
    </source>
</evidence>